<comment type="caution">
    <text evidence="5">The sequence shown here is derived from an EMBL/GenBank/DDBJ whole genome shotgun (WGS) entry which is preliminary data.</text>
</comment>
<proteinExistence type="inferred from homology"/>
<dbReference type="AlphaFoldDB" id="A0AAE2YN69"/>
<dbReference type="InterPro" id="IPR052193">
    <property type="entry name" value="Peptidase_C59"/>
</dbReference>
<evidence type="ECO:0000313" key="5">
    <source>
        <dbReference type="EMBL" id="MBU2787092.1"/>
    </source>
</evidence>
<dbReference type="CDD" id="cd01902">
    <property type="entry name" value="Ntn_CGH"/>
    <property type="match status" value="1"/>
</dbReference>
<evidence type="ECO:0000256" key="1">
    <source>
        <dbReference type="ARBA" id="ARBA00006625"/>
    </source>
</evidence>
<evidence type="ECO:0000256" key="3">
    <source>
        <dbReference type="SAM" id="SignalP"/>
    </source>
</evidence>
<dbReference type="SUPFAM" id="SSF56235">
    <property type="entry name" value="N-terminal nucleophile aminohydrolases (Ntn hydrolases)"/>
    <property type="match status" value="1"/>
</dbReference>
<gene>
    <name evidence="5" type="ORF">HFQ13_02510</name>
</gene>
<reference evidence="5" key="1">
    <citation type="journal article" date="2021" name="ISME J.">
        <title>Genomic evolution of the class Acidithiobacillia: deep-branching Proteobacteria living in extreme acidic conditions.</title>
        <authorList>
            <person name="Moya-Beltran A."/>
            <person name="Beard S."/>
            <person name="Rojas-Villalobos C."/>
            <person name="Issotta F."/>
            <person name="Gallardo Y."/>
            <person name="Ulloa R."/>
            <person name="Giaveno A."/>
            <person name="Degli Esposti M."/>
            <person name="Johnson D.B."/>
            <person name="Quatrini R."/>
        </authorList>
    </citation>
    <scope>NUCLEOTIDE SEQUENCE</scope>
    <source>
        <strain evidence="5">VAN18-1</strain>
    </source>
</reference>
<dbReference type="PANTHER" id="PTHR35527:SF2">
    <property type="entry name" value="HYDROLASE"/>
    <property type="match status" value="1"/>
</dbReference>
<keyword evidence="3" id="KW-0732">Signal</keyword>
<organism evidence="5 6">
    <name type="scientific">Igneacidithiobacillus copahuensis</name>
    <dbReference type="NCBI Taxonomy" id="2724909"/>
    <lineage>
        <taxon>Bacteria</taxon>
        <taxon>Pseudomonadati</taxon>
        <taxon>Pseudomonadota</taxon>
        <taxon>Acidithiobacillia</taxon>
        <taxon>Acidithiobacillales</taxon>
        <taxon>Acidithiobacillaceae</taxon>
        <taxon>Igneacidithiobacillus</taxon>
    </lineage>
</organism>
<protein>
    <submittedName>
        <fullName evidence="5">Linear amide C-N hydrolase</fullName>
    </submittedName>
</protein>
<feature type="domain" description="Choloylglycine hydrolase/NAAA C-terminal" evidence="4">
    <location>
        <begin position="25"/>
        <end position="313"/>
    </location>
</feature>
<evidence type="ECO:0000256" key="2">
    <source>
        <dbReference type="ARBA" id="ARBA00022801"/>
    </source>
</evidence>
<keyword evidence="6" id="KW-1185">Reference proteome</keyword>
<dbReference type="GO" id="GO:0016787">
    <property type="term" value="F:hydrolase activity"/>
    <property type="evidence" value="ECO:0007669"/>
    <property type="project" value="UniProtKB-KW"/>
</dbReference>
<feature type="chain" id="PRO_5041927725" evidence="3">
    <location>
        <begin position="25"/>
        <end position="357"/>
    </location>
</feature>
<sequence length="357" mass="39164">MCVRKIFSILLGSALTLIAVNGEACTRVVYHGEDGLTITGRTMDWKDPMNTRLWLFPAGLKENGGAGKNAAAWTSRYGSVVVTSLNAAVSDGMNQKGLVANMLWLNSSKYPDHCGADEKRLAISAWAQYFLDNFATVRDVLHSLKTHPVCLISAPIPGTDRFTTLHLSLSDSSGNSAILEYIDGNLVIHEGRQYQVLTNDPEYSQQLAVARYWEGIGGTRFLPGSNQAPDRFARASFYIHAIPNTASNRVGVAQVFSVLNNISVPMGISTPGHPNISTTRWRVVADQKDLKYYFNSTSSMDLFWVDLNKADLKPGAPVRMLPMGQGETYNGDVVDKFVPSKPFQFAPVPPEVLAAYR</sequence>
<dbReference type="InterPro" id="IPR029055">
    <property type="entry name" value="Ntn_hydrolases_N"/>
</dbReference>
<dbReference type="Proteomes" id="UP001197378">
    <property type="component" value="Unassembled WGS sequence"/>
</dbReference>
<comment type="similarity">
    <text evidence="1">Belongs to the peptidase C59 family.</text>
</comment>
<accession>A0AAE2YN69</accession>
<evidence type="ECO:0000313" key="6">
    <source>
        <dbReference type="Proteomes" id="UP001197378"/>
    </source>
</evidence>
<dbReference type="PANTHER" id="PTHR35527">
    <property type="entry name" value="CHOLOYLGLYCINE HYDROLASE"/>
    <property type="match status" value="1"/>
</dbReference>
<dbReference type="Gene3D" id="3.60.60.10">
    <property type="entry name" value="Penicillin V Acylase, Chain A"/>
    <property type="match status" value="1"/>
</dbReference>
<name>A0AAE2YN69_9PROT</name>
<dbReference type="EMBL" id="JAAXYO010000033">
    <property type="protein sequence ID" value="MBU2787092.1"/>
    <property type="molecule type" value="Genomic_DNA"/>
</dbReference>
<dbReference type="RefSeq" id="WP_215872365.1">
    <property type="nucleotide sequence ID" value="NZ_JAAXYO010000033.1"/>
</dbReference>
<keyword evidence="2 5" id="KW-0378">Hydrolase</keyword>
<evidence type="ECO:0000259" key="4">
    <source>
        <dbReference type="Pfam" id="PF02275"/>
    </source>
</evidence>
<dbReference type="Pfam" id="PF02275">
    <property type="entry name" value="CBAH"/>
    <property type="match status" value="1"/>
</dbReference>
<dbReference type="InterPro" id="IPR029132">
    <property type="entry name" value="CBAH/NAAA_C"/>
</dbReference>
<feature type="signal peptide" evidence="3">
    <location>
        <begin position="1"/>
        <end position="24"/>
    </location>
</feature>